<dbReference type="AlphaFoldDB" id="A0A426ZT88"/>
<evidence type="ECO:0000313" key="2">
    <source>
        <dbReference type="Proteomes" id="UP000287651"/>
    </source>
</evidence>
<sequence>MSRLRISSNGCCQARPNEERGRLPAAVHADETPPKVTHALPGFAYGVGGGSGGVRASGHGRVEAKRVLGLAWHDNFEDTDRAVDSLFVIIISYIIFQLEKEEPSRVAPPMVISSKEEEAGDKKENGGKIPMFFLTRPFSRYAFRVSLGF</sequence>
<gene>
    <name evidence="1" type="ORF">B296_00016976</name>
</gene>
<evidence type="ECO:0000313" key="1">
    <source>
        <dbReference type="EMBL" id="RRT67105.1"/>
    </source>
</evidence>
<proteinExistence type="predicted"/>
<name>A0A426ZT88_ENSVE</name>
<protein>
    <submittedName>
        <fullName evidence="1">Uncharacterized protein</fullName>
    </submittedName>
</protein>
<dbReference type="EMBL" id="AMZH03005161">
    <property type="protein sequence ID" value="RRT67105.1"/>
    <property type="molecule type" value="Genomic_DNA"/>
</dbReference>
<comment type="caution">
    <text evidence="1">The sequence shown here is derived from an EMBL/GenBank/DDBJ whole genome shotgun (WGS) entry which is preliminary data.</text>
</comment>
<dbReference type="Proteomes" id="UP000287651">
    <property type="component" value="Unassembled WGS sequence"/>
</dbReference>
<reference evidence="1 2" key="1">
    <citation type="journal article" date="2014" name="Agronomy (Basel)">
        <title>A Draft Genome Sequence for Ensete ventricosum, the Drought-Tolerant Tree Against Hunger.</title>
        <authorList>
            <person name="Harrison J."/>
            <person name="Moore K.A."/>
            <person name="Paszkiewicz K."/>
            <person name="Jones T."/>
            <person name="Grant M."/>
            <person name="Ambacheew D."/>
            <person name="Muzemil S."/>
            <person name="Studholme D.J."/>
        </authorList>
    </citation>
    <scope>NUCLEOTIDE SEQUENCE [LARGE SCALE GENOMIC DNA]</scope>
</reference>
<organism evidence="1 2">
    <name type="scientific">Ensete ventricosum</name>
    <name type="common">Abyssinian banana</name>
    <name type="synonym">Musa ensete</name>
    <dbReference type="NCBI Taxonomy" id="4639"/>
    <lineage>
        <taxon>Eukaryota</taxon>
        <taxon>Viridiplantae</taxon>
        <taxon>Streptophyta</taxon>
        <taxon>Embryophyta</taxon>
        <taxon>Tracheophyta</taxon>
        <taxon>Spermatophyta</taxon>
        <taxon>Magnoliopsida</taxon>
        <taxon>Liliopsida</taxon>
        <taxon>Zingiberales</taxon>
        <taxon>Musaceae</taxon>
        <taxon>Ensete</taxon>
    </lineage>
</organism>
<accession>A0A426ZT88</accession>